<dbReference type="eggNOG" id="ENOG5033ZE2">
    <property type="taxonomic scope" value="Bacteria"/>
</dbReference>
<gene>
    <name evidence="1" type="ordered locus">PTH_2209</name>
</gene>
<dbReference type="SUPFAM" id="SSF53163">
    <property type="entry name" value="HybD-like"/>
    <property type="match status" value="1"/>
</dbReference>
<reference evidence="2" key="1">
    <citation type="journal article" date="2008" name="Genome Res.">
        <title>The genome of Pelotomaculum thermopropionicum reveals niche-associated evolution in anaerobic microbiota.</title>
        <authorList>
            <person name="Kosaka T."/>
            <person name="Kato S."/>
            <person name="Shimoyama T."/>
            <person name="Ishii S."/>
            <person name="Abe T."/>
            <person name="Watanabe K."/>
        </authorList>
    </citation>
    <scope>NUCLEOTIDE SEQUENCE [LARGE SCALE GENOMIC DNA]</scope>
    <source>
        <strain evidence="2">DSM 13744 / JCM 10971 / SI</strain>
    </source>
</reference>
<dbReference type="EMBL" id="AP009389">
    <property type="protein sequence ID" value="BAF60390.1"/>
    <property type="molecule type" value="Genomic_DNA"/>
</dbReference>
<name>A5D046_PELTS</name>
<evidence type="ECO:0000313" key="2">
    <source>
        <dbReference type="Proteomes" id="UP000006556"/>
    </source>
</evidence>
<dbReference type="KEGG" id="pth:PTH_2209"/>
<proteinExistence type="predicted"/>
<protein>
    <recommendedName>
        <fullName evidence="3">Sporulation protein YyaC</fullName>
    </recommendedName>
</protein>
<accession>A5D046</accession>
<keyword evidence="2" id="KW-1185">Reference proteome</keyword>
<evidence type="ECO:0000313" key="1">
    <source>
        <dbReference type="EMBL" id="BAF60390.1"/>
    </source>
</evidence>
<dbReference type="InterPro" id="IPR009665">
    <property type="entry name" value="YyaC"/>
</dbReference>
<sequence>MQDKARYLFCRHFEEKYIFSSLTTVFFNNIPRDRETVFLCIGAERSTGDSFGPMTGTLLKQMKVNNVFGTLENPVHAQNLTEIYNSIEKGKFTVAIDASLGSFGELGFLKVKKGPIHPGSATGKDLPPVGDLSVVLNVGIGGIANYLLLQTASLNMVWKGANIVARSVSTALYMIKKGFSFKNSLDYKI</sequence>
<organism evidence="1 2">
    <name type="scientific">Pelotomaculum thermopropionicum (strain DSM 13744 / JCM 10971 / SI)</name>
    <dbReference type="NCBI Taxonomy" id="370438"/>
    <lineage>
        <taxon>Bacteria</taxon>
        <taxon>Bacillati</taxon>
        <taxon>Bacillota</taxon>
        <taxon>Clostridia</taxon>
        <taxon>Eubacteriales</taxon>
        <taxon>Desulfotomaculaceae</taxon>
        <taxon>Pelotomaculum</taxon>
    </lineage>
</organism>
<dbReference type="Proteomes" id="UP000006556">
    <property type="component" value="Chromosome"/>
</dbReference>
<dbReference type="STRING" id="370438.PTH_2209"/>
<dbReference type="NCBIfam" id="TIGR02841">
    <property type="entry name" value="spore_YyaC"/>
    <property type="match status" value="1"/>
</dbReference>
<dbReference type="HOGENOM" id="CLU_104063_1_0_9"/>
<dbReference type="InterPro" id="IPR023430">
    <property type="entry name" value="Pept_HybD-like_dom_sf"/>
</dbReference>
<dbReference type="AlphaFoldDB" id="A5D046"/>
<evidence type="ECO:0008006" key="3">
    <source>
        <dbReference type="Google" id="ProtNLM"/>
    </source>
</evidence>
<dbReference type="Pfam" id="PF06866">
    <property type="entry name" value="DUF1256"/>
    <property type="match status" value="1"/>
</dbReference>